<evidence type="ECO:0000256" key="3">
    <source>
        <dbReference type="ARBA" id="ARBA00022676"/>
    </source>
</evidence>
<dbReference type="PANTHER" id="PTHR13778:SF57">
    <property type="entry name" value="GALACTURONOSYLTRANSFERASE-LIKE 10-RELATED"/>
    <property type="match status" value="1"/>
</dbReference>
<keyword evidence="9" id="KW-0325">Glycoprotein</keyword>
<comment type="pathway">
    <text evidence="1">Glycan metabolism; pectin biosynthesis.</text>
</comment>
<dbReference type="AlphaFoldDB" id="A0AA39S872"/>
<evidence type="ECO:0000313" key="13">
    <source>
        <dbReference type="Proteomes" id="UP001168877"/>
    </source>
</evidence>
<dbReference type="InterPro" id="IPR029044">
    <property type="entry name" value="Nucleotide-diphossugar_trans"/>
</dbReference>
<evidence type="ECO:0000256" key="2">
    <source>
        <dbReference type="ARBA" id="ARBA00006351"/>
    </source>
</evidence>
<dbReference type="PANTHER" id="PTHR13778">
    <property type="entry name" value="GLYCOSYLTRANSFERASE 8 DOMAIN-CONTAINING PROTEIN"/>
    <property type="match status" value="1"/>
</dbReference>
<dbReference type="InterPro" id="IPR002495">
    <property type="entry name" value="Glyco_trans_8"/>
</dbReference>
<comment type="caution">
    <text evidence="12">The sequence shown here is derived from an EMBL/GenBank/DDBJ whole genome shotgun (WGS) entry which is preliminary data.</text>
</comment>
<reference evidence="12" key="2">
    <citation type="submission" date="2023-06" db="EMBL/GenBank/DDBJ databases">
        <authorList>
            <person name="Swenson N.G."/>
            <person name="Wegrzyn J.L."/>
            <person name="Mcevoy S.L."/>
        </authorList>
    </citation>
    <scope>NUCLEOTIDE SEQUENCE</scope>
    <source>
        <strain evidence="12">NS2018</strain>
        <tissue evidence="12">Leaf</tissue>
    </source>
</reference>
<evidence type="ECO:0000256" key="10">
    <source>
        <dbReference type="ARBA" id="ARBA00060399"/>
    </source>
</evidence>
<accession>A0AA39S872</accession>
<dbReference type="EMBL" id="JAUESC010000381">
    <property type="protein sequence ID" value="KAK0589462.1"/>
    <property type="molecule type" value="Genomic_DNA"/>
</dbReference>
<keyword evidence="6" id="KW-0735">Signal-anchor</keyword>
<evidence type="ECO:0000256" key="5">
    <source>
        <dbReference type="ARBA" id="ARBA00022692"/>
    </source>
</evidence>
<dbReference type="InterPro" id="IPR050748">
    <property type="entry name" value="Glycosyltrans_8_dom-fam"/>
</dbReference>
<dbReference type="FunFam" id="3.90.550.10:FF:000024">
    <property type="entry name" value="Hexosyltransferase"/>
    <property type="match status" value="1"/>
</dbReference>
<protein>
    <recommendedName>
        <fullName evidence="11">Hexosyltransferase</fullName>
        <ecNumber evidence="11">2.4.1.-</ecNumber>
    </recommendedName>
</protein>
<dbReference type="Pfam" id="PF01501">
    <property type="entry name" value="Glyco_transf_8"/>
    <property type="match status" value="1"/>
</dbReference>
<dbReference type="Proteomes" id="UP001168877">
    <property type="component" value="Unassembled WGS sequence"/>
</dbReference>
<evidence type="ECO:0000256" key="4">
    <source>
        <dbReference type="ARBA" id="ARBA00022679"/>
    </source>
</evidence>
<keyword evidence="8" id="KW-0472">Membrane</keyword>
<evidence type="ECO:0000313" key="12">
    <source>
        <dbReference type="EMBL" id="KAK0589462.1"/>
    </source>
</evidence>
<dbReference type="Gene3D" id="3.90.550.10">
    <property type="entry name" value="Spore Coat Polysaccharide Biosynthesis Protein SpsA, Chain A"/>
    <property type="match status" value="1"/>
</dbReference>
<comment type="similarity">
    <text evidence="2 11">Belongs to the glycosyltransferase 8 family.</text>
</comment>
<keyword evidence="5" id="KW-0812">Transmembrane</keyword>
<sequence length="384" mass="43772">MFYLTTVFSIVHGMKERNMLGVELVLELSYVNTAKGDPAMAISYPPTKVSYDADIPSIEFDKSAQFFEAPEYQNGLQCPVLSENGLLLVCNPSLVHIAMTLDPDYLRGTIAAVYSVLKHTSCPQNIFFHFIASDSSSVNANDLTRIVGSVFPSLQLKVYVFRKEVVSDLISSSIRRALDNPLNYARSYLADMLEPCVKRVIYLDSDVVVVDDIQKLWSISLTGSRTIGAPQYCHVNFTKYFTNEFWFDIEFSRVFEGKRPCYFNTGVMVMDLERWREGDYTRKIEEWMRIQKEKKIYQLGSLPPFLLVFGGDVEGIDHSWNQHGLGGDNLVDSCRSLHPGHTSLLHWSGKGKPWTRLDANNPCPVDNLWAPYDLYKFQKHSQQQ</sequence>
<keyword evidence="4" id="KW-0808">Transferase</keyword>
<dbReference type="SUPFAM" id="SSF53448">
    <property type="entry name" value="Nucleotide-diphospho-sugar transferases"/>
    <property type="match status" value="1"/>
</dbReference>
<evidence type="ECO:0000256" key="7">
    <source>
        <dbReference type="ARBA" id="ARBA00022989"/>
    </source>
</evidence>
<gene>
    <name evidence="12" type="ORF">LWI29_014631</name>
</gene>
<evidence type="ECO:0000256" key="9">
    <source>
        <dbReference type="ARBA" id="ARBA00023180"/>
    </source>
</evidence>
<dbReference type="GO" id="GO:0016757">
    <property type="term" value="F:glycosyltransferase activity"/>
    <property type="evidence" value="ECO:0007669"/>
    <property type="project" value="UniProtKB-KW"/>
</dbReference>
<evidence type="ECO:0000256" key="11">
    <source>
        <dbReference type="RuleBase" id="RU362027"/>
    </source>
</evidence>
<evidence type="ECO:0000256" key="8">
    <source>
        <dbReference type="ARBA" id="ARBA00023136"/>
    </source>
</evidence>
<keyword evidence="13" id="KW-1185">Reference proteome</keyword>
<organism evidence="12 13">
    <name type="scientific">Acer saccharum</name>
    <name type="common">Sugar maple</name>
    <dbReference type="NCBI Taxonomy" id="4024"/>
    <lineage>
        <taxon>Eukaryota</taxon>
        <taxon>Viridiplantae</taxon>
        <taxon>Streptophyta</taxon>
        <taxon>Embryophyta</taxon>
        <taxon>Tracheophyta</taxon>
        <taxon>Spermatophyta</taxon>
        <taxon>Magnoliopsida</taxon>
        <taxon>eudicotyledons</taxon>
        <taxon>Gunneridae</taxon>
        <taxon>Pentapetalae</taxon>
        <taxon>rosids</taxon>
        <taxon>malvids</taxon>
        <taxon>Sapindales</taxon>
        <taxon>Sapindaceae</taxon>
        <taxon>Hippocastanoideae</taxon>
        <taxon>Acereae</taxon>
        <taxon>Acer</taxon>
    </lineage>
</organism>
<name>A0AA39S872_ACESA</name>
<proteinExistence type="inferred from homology"/>
<reference evidence="12" key="1">
    <citation type="journal article" date="2022" name="Plant J.">
        <title>Strategies of tolerance reflected in two North American maple genomes.</title>
        <authorList>
            <person name="McEvoy S.L."/>
            <person name="Sezen U.U."/>
            <person name="Trouern-Trend A."/>
            <person name="McMahon S.M."/>
            <person name="Schaberg P.G."/>
            <person name="Yang J."/>
            <person name="Wegrzyn J.L."/>
            <person name="Swenson N.G."/>
        </authorList>
    </citation>
    <scope>NUCLEOTIDE SEQUENCE</scope>
    <source>
        <strain evidence="12">NS2018</strain>
    </source>
</reference>
<dbReference type="EC" id="2.4.1.-" evidence="11"/>
<evidence type="ECO:0000256" key="1">
    <source>
        <dbReference type="ARBA" id="ARBA00004877"/>
    </source>
</evidence>
<evidence type="ECO:0000256" key="6">
    <source>
        <dbReference type="ARBA" id="ARBA00022968"/>
    </source>
</evidence>
<keyword evidence="7" id="KW-1133">Transmembrane helix</keyword>
<comment type="subcellular location">
    <subcellularLocation>
        <location evidence="10">Endomembrane system</location>
        <topology evidence="10">Single-pass type II membrane protein</topology>
    </subcellularLocation>
</comment>
<keyword evidence="3" id="KW-0328">Glycosyltransferase</keyword>
<dbReference type="GO" id="GO:0005794">
    <property type="term" value="C:Golgi apparatus"/>
    <property type="evidence" value="ECO:0007669"/>
    <property type="project" value="TreeGrafter"/>
</dbReference>